<dbReference type="GO" id="GO:0006424">
    <property type="term" value="P:glutamyl-tRNA aminoacylation"/>
    <property type="evidence" value="ECO:0007669"/>
    <property type="project" value="InterPro"/>
</dbReference>
<dbReference type="PRINTS" id="PR00987">
    <property type="entry name" value="TRNASYNTHGLU"/>
</dbReference>
<organism evidence="10 11">
    <name type="scientific">Halorhodospira halophila (strain DSM 244 / SL1)</name>
    <name type="common">Ectothiorhodospira halophila (strain DSM 244 / SL1)</name>
    <dbReference type="NCBI Taxonomy" id="349124"/>
    <lineage>
        <taxon>Bacteria</taxon>
        <taxon>Pseudomonadati</taxon>
        <taxon>Pseudomonadota</taxon>
        <taxon>Gammaproteobacteria</taxon>
        <taxon>Chromatiales</taxon>
        <taxon>Ectothiorhodospiraceae</taxon>
        <taxon>Halorhodospira</taxon>
    </lineage>
</organism>
<dbReference type="AlphaFoldDB" id="A1WY84"/>
<evidence type="ECO:0000259" key="9">
    <source>
        <dbReference type="Pfam" id="PF00749"/>
    </source>
</evidence>
<keyword evidence="3 7" id="KW-0547">Nucleotide-binding</keyword>
<keyword evidence="2 7" id="KW-0479">Metal-binding</keyword>
<dbReference type="InterPro" id="IPR022380">
    <property type="entry name" value="Glu-Q_tRNA(Asp)_Synthase"/>
</dbReference>
<sequence length="295" mass="31605">MTPPGPPFATRFAPSPTGPLHFGSLVAALGGWIEARHHGGVWHVRIDDLDPPREEPGAADAILHTLTTYALEWDGPVVYQSQRGTAYQAAIETLREQGLAYPCGCTRKEIQAAASAHGPIGVVYPGTCRDGLPAGRAERAVRVRTMGAHIAFTDRAEGRVTTDLEAEVGDFVIRRADGLFAYHLACAVDDAAYGYTHIIRGRDLLACTPPQIHLQRLLGLPEPEYHHLPLARNQAGQKLSKQNHAPPLTDDQAPANLVDALALLGYTPPPALRRSTPAEVLAWALAARGGSEPSA</sequence>
<feature type="binding site" evidence="7">
    <location>
        <position position="47"/>
    </location>
    <ligand>
        <name>L-glutamate</name>
        <dbReference type="ChEBI" id="CHEBI:29985"/>
    </ligand>
</feature>
<dbReference type="OrthoDB" id="9807503at2"/>
<dbReference type="InterPro" id="IPR020058">
    <property type="entry name" value="Glu/Gln-tRNA-synth_Ib_cat-dom"/>
</dbReference>
<feature type="short sequence motif" description="'KMSKS' region" evidence="7">
    <location>
        <begin position="238"/>
        <end position="242"/>
    </location>
</feature>
<feature type="short sequence motif" description="'HIGH' region" evidence="7">
    <location>
        <begin position="14"/>
        <end position="24"/>
    </location>
</feature>
<name>A1WY84_HALHL</name>
<proteinExistence type="inferred from homology"/>
<comment type="function">
    <text evidence="7">Catalyzes the tRNA-independent activation of glutamate in presence of ATP and the subsequent transfer of glutamate onto a tRNA(Asp). Glutamate is transferred on the 2-amino-5-(4,5-dihydroxy-2-cyclopenten-1-yl) moiety of the queuosine in the wobble position of the QUC anticodon.</text>
</comment>
<keyword evidence="4 7" id="KW-0862">Zinc</keyword>
<dbReference type="GO" id="GO:0006400">
    <property type="term" value="P:tRNA modification"/>
    <property type="evidence" value="ECO:0007669"/>
    <property type="project" value="InterPro"/>
</dbReference>
<evidence type="ECO:0000313" key="11">
    <source>
        <dbReference type="Proteomes" id="UP000000647"/>
    </source>
</evidence>
<protein>
    <recommendedName>
        <fullName evidence="7">Glutamyl-Q tRNA(Asp) synthetase</fullName>
        <shortName evidence="7">Glu-Q-RSs</shortName>
        <ecNumber evidence="7">6.1.1.-</ecNumber>
    </recommendedName>
</protein>
<dbReference type="Gene3D" id="3.40.50.620">
    <property type="entry name" value="HUPs"/>
    <property type="match status" value="1"/>
</dbReference>
<dbReference type="eggNOG" id="COG0008">
    <property type="taxonomic scope" value="Bacteria"/>
</dbReference>
<keyword evidence="6 7" id="KW-0030">Aminoacyl-tRNA synthetase</keyword>
<dbReference type="EC" id="6.1.1.-" evidence="7"/>
<reference evidence="10 11" key="2">
    <citation type="journal article" date="2013" name="Stand. Genomic Sci.">
        <title>Complete genome sequence of Halorhodospira halophila SL1.</title>
        <authorList>
            <person name="Challacombe J.F."/>
            <person name="Majid S."/>
            <person name="Deole R."/>
            <person name="Brettin T.S."/>
            <person name="Bruce D."/>
            <person name="Delano S.F."/>
            <person name="Detter J.C."/>
            <person name="Gleasner C.D."/>
            <person name="Han C.S."/>
            <person name="Misra M."/>
            <person name="Reitenga K.G."/>
            <person name="Mikhailova N."/>
            <person name="Woyke T."/>
            <person name="Pitluck S."/>
            <person name="Nolan M."/>
            <person name="Land M.L."/>
            <person name="Saunders E."/>
            <person name="Tapia R."/>
            <person name="Lapidus A."/>
            <person name="Ivanova N."/>
            <person name="Hoff W.D."/>
        </authorList>
    </citation>
    <scope>NUCLEOTIDE SEQUENCE [LARGE SCALE GENOMIC DNA]</scope>
    <source>
        <strain evidence="11">DSM 244 / SL1</strain>
    </source>
</reference>
<evidence type="ECO:0000256" key="7">
    <source>
        <dbReference type="HAMAP-Rule" id="MF_01428"/>
    </source>
</evidence>
<dbReference type="RefSeq" id="WP_011814668.1">
    <property type="nucleotide sequence ID" value="NC_008789.1"/>
</dbReference>
<keyword evidence="11" id="KW-1185">Reference proteome</keyword>
<dbReference type="SUPFAM" id="SSF52374">
    <property type="entry name" value="Nucleotidylyl transferase"/>
    <property type="match status" value="1"/>
</dbReference>
<dbReference type="InterPro" id="IPR049940">
    <property type="entry name" value="GluQ/Sye"/>
</dbReference>
<keyword evidence="8" id="KW-0648">Protein biosynthesis</keyword>
<feature type="binding site" evidence="7">
    <location>
        <position position="103"/>
    </location>
    <ligand>
        <name>Zn(2+)</name>
        <dbReference type="ChEBI" id="CHEBI:29105"/>
    </ligand>
</feature>
<dbReference type="GO" id="GO:0004818">
    <property type="term" value="F:glutamate-tRNA ligase activity"/>
    <property type="evidence" value="ECO:0007669"/>
    <property type="project" value="TreeGrafter"/>
</dbReference>
<comment type="cofactor">
    <cofactor evidence="7">
        <name>Zn(2+)</name>
        <dbReference type="ChEBI" id="CHEBI:29105"/>
    </cofactor>
    <text evidence="7">Binds 1 zinc ion per subunit.</text>
</comment>
<dbReference type="HAMAP" id="MF_01428">
    <property type="entry name" value="Glu_Q_tRNA_synth"/>
    <property type="match status" value="1"/>
</dbReference>
<evidence type="ECO:0000256" key="8">
    <source>
        <dbReference type="RuleBase" id="RU363037"/>
    </source>
</evidence>
<dbReference type="PANTHER" id="PTHR43311">
    <property type="entry name" value="GLUTAMATE--TRNA LIGASE"/>
    <property type="match status" value="1"/>
</dbReference>
<keyword evidence="5 7" id="KW-0067">ATP-binding</keyword>
<dbReference type="EMBL" id="CP000544">
    <property type="protein sequence ID" value="ABM62646.1"/>
    <property type="molecule type" value="Genomic_DNA"/>
</dbReference>
<evidence type="ECO:0000256" key="4">
    <source>
        <dbReference type="ARBA" id="ARBA00022833"/>
    </source>
</evidence>
<evidence type="ECO:0000256" key="1">
    <source>
        <dbReference type="ARBA" id="ARBA00022598"/>
    </source>
</evidence>
<dbReference type="GO" id="GO:0005524">
    <property type="term" value="F:ATP binding"/>
    <property type="evidence" value="ECO:0007669"/>
    <property type="project" value="UniProtKB-KW"/>
</dbReference>
<feature type="binding site" evidence="7">
    <location>
        <position position="200"/>
    </location>
    <ligand>
        <name>L-glutamate</name>
        <dbReference type="ChEBI" id="CHEBI:29985"/>
    </ligand>
</feature>
<dbReference type="FunFam" id="3.40.50.620:FF:000093">
    <property type="entry name" value="Glutamyl-Q tRNA(Asp) synthetase"/>
    <property type="match status" value="1"/>
</dbReference>
<keyword evidence="1 7" id="KW-0436">Ligase</keyword>
<evidence type="ECO:0000256" key="5">
    <source>
        <dbReference type="ARBA" id="ARBA00022840"/>
    </source>
</evidence>
<reference evidence="11" key="1">
    <citation type="submission" date="2006-12" db="EMBL/GenBank/DDBJ databases">
        <title>Complete sequence of Halorhodospira halophila SL1.</title>
        <authorList>
            <consortium name="US DOE Joint Genome Institute"/>
            <person name="Copeland A."/>
            <person name="Lucas S."/>
            <person name="Lapidus A."/>
            <person name="Barry K."/>
            <person name="Detter J.C."/>
            <person name="Glavina del Rio T."/>
            <person name="Hammon N."/>
            <person name="Israni S."/>
            <person name="Dalin E."/>
            <person name="Tice H."/>
            <person name="Pitluck S."/>
            <person name="Saunders E."/>
            <person name="Brettin T."/>
            <person name="Bruce D."/>
            <person name="Han C."/>
            <person name="Tapia R."/>
            <person name="Schmutz J."/>
            <person name="Larimer F."/>
            <person name="Land M."/>
            <person name="Hauser L."/>
            <person name="Kyrpides N."/>
            <person name="Mikhailova N."/>
            <person name="Hoff W."/>
            <person name="Richardson P."/>
        </authorList>
    </citation>
    <scope>NUCLEOTIDE SEQUENCE [LARGE SCALE GENOMIC DNA]</scope>
    <source>
        <strain evidence="11">DSM 244 / SL1</strain>
    </source>
</reference>
<dbReference type="Proteomes" id="UP000000647">
    <property type="component" value="Chromosome"/>
</dbReference>
<feature type="binding site" evidence="7">
    <location>
        <position position="241"/>
    </location>
    <ligand>
        <name>ATP</name>
        <dbReference type="ChEBI" id="CHEBI:30616"/>
    </ligand>
</feature>
<dbReference type="Pfam" id="PF00749">
    <property type="entry name" value="tRNA-synt_1c"/>
    <property type="match status" value="1"/>
</dbReference>
<feature type="binding site" evidence="7">
    <location>
        <begin position="11"/>
        <end position="15"/>
    </location>
    <ligand>
        <name>L-glutamate</name>
        <dbReference type="ChEBI" id="CHEBI:29985"/>
    </ligand>
</feature>
<gene>
    <name evidence="7" type="primary">gluQ</name>
    <name evidence="10" type="ordered locus">Hhal_1882</name>
</gene>
<feature type="binding site" evidence="7">
    <location>
        <position position="128"/>
    </location>
    <ligand>
        <name>Zn(2+)</name>
        <dbReference type="ChEBI" id="CHEBI:29105"/>
    </ligand>
</feature>
<comment type="similarity">
    <text evidence="7">Belongs to the class-I aminoacyl-tRNA synthetase family. GluQ subfamily.</text>
</comment>
<accession>A1WY84</accession>
<evidence type="ECO:0000256" key="3">
    <source>
        <dbReference type="ARBA" id="ARBA00022741"/>
    </source>
</evidence>
<feature type="binding site" evidence="7">
    <location>
        <position position="105"/>
    </location>
    <ligand>
        <name>Zn(2+)</name>
        <dbReference type="ChEBI" id="CHEBI:29105"/>
    </ligand>
</feature>
<dbReference type="NCBIfam" id="NF004314">
    <property type="entry name" value="PRK05710.1-3"/>
    <property type="match status" value="1"/>
</dbReference>
<evidence type="ECO:0000256" key="6">
    <source>
        <dbReference type="ARBA" id="ARBA00023146"/>
    </source>
</evidence>
<feature type="domain" description="Glutamyl/glutaminyl-tRNA synthetase class Ib catalytic" evidence="9">
    <location>
        <begin position="9"/>
        <end position="268"/>
    </location>
</feature>
<dbReference type="PANTHER" id="PTHR43311:SF1">
    <property type="entry name" value="GLUTAMYL-Q TRNA(ASP) SYNTHETASE"/>
    <property type="match status" value="1"/>
</dbReference>
<feature type="binding site" evidence="7">
    <location>
        <position position="182"/>
    </location>
    <ligand>
        <name>L-glutamate</name>
        <dbReference type="ChEBI" id="CHEBI:29985"/>
    </ligand>
</feature>
<dbReference type="GO" id="GO:0005829">
    <property type="term" value="C:cytosol"/>
    <property type="evidence" value="ECO:0007669"/>
    <property type="project" value="TreeGrafter"/>
</dbReference>
<evidence type="ECO:0000256" key="2">
    <source>
        <dbReference type="ARBA" id="ARBA00022723"/>
    </source>
</evidence>
<dbReference type="InterPro" id="IPR000924">
    <property type="entry name" value="Glu/Gln-tRNA-synth"/>
</dbReference>
<dbReference type="HOGENOM" id="CLU_015768_0_1_6"/>
<evidence type="ECO:0000313" key="10">
    <source>
        <dbReference type="EMBL" id="ABM62646.1"/>
    </source>
</evidence>
<dbReference type="STRING" id="349124.Hhal_1882"/>
<dbReference type="GO" id="GO:0008270">
    <property type="term" value="F:zinc ion binding"/>
    <property type="evidence" value="ECO:0007669"/>
    <property type="project" value="UniProtKB-UniRule"/>
</dbReference>
<feature type="binding site" evidence="7">
    <location>
        <position position="124"/>
    </location>
    <ligand>
        <name>Zn(2+)</name>
        <dbReference type="ChEBI" id="CHEBI:29105"/>
    </ligand>
</feature>
<dbReference type="KEGG" id="hha:Hhal_1882"/>
<dbReference type="InterPro" id="IPR014729">
    <property type="entry name" value="Rossmann-like_a/b/a_fold"/>
</dbReference>
<dbReference type="NCBIfam" id="TIGR03838">
    <property type="entry name" value="queuosine_YadB"/>
    <property type="match status" value="1"/>
</dbReference>